<organism evidence="2">
    <name type="scientific">Cyanoptyche gloeocystis</name>
    <dbReference type="NCBI Taxonomy" id="77922"/>
    <lineage>
        <taxon>Eukaryota</taxon>
        <taxon>Glaucocystophyceae</taxon>
        <taxon>Glaucocystophyceae incertae sedis</taxon>
        <taxon>Cyanoptyche</taxon>
    </lineage>
</organism>
<dbReference type="AlphaFoldDB" id="A0A7S2JP91"/>
<dbReference type="EMBL" id="HBGX01002796">
    <property type="protein sequence ID" value="CAD9553707.1"/>
    <property type="molecule type" value="Transcribed_RNA"/>
</dbReference>
<feature type="compositionally biased region" description="Basic residues" evidence="1">
    <location>
        <begin position="28"/>
        <end position="37"/>
    </location>
</feature>
<dbReference type="SMART" id="SM00384">
    <property type="entry name" value="AT_hook"/>
    <property type="match status" value="3"/>
</dbReference>
<evidence type="ECO:0000313" key="2">
    <source>
        <dbReference type="EMBL" id="CAD9553707.1"/>
    </source>
</evidence>
<dbReference type="PRINTS" id="PR00929">
    <property type="entry name" value="ATHOOK"/>
</dbReference>
<gene>
    <name evidence="2" type="ORF">CGLO1086_LOCUS1236</name>
</gene>
<evidence type="ECO:0000256" key="1">
    <source>
        <dbReference type="SAM" id="MobiDB-lite"/>
    </source>
</evidence>
<name>A0A7S2JP91_9EUKA</name>
<dbReference type="GO" id="GO:0003677">
    <property type="term" value="F:DNA binding"/>
    <property type="evidence" value="ECO:0007669"/>
    <property type="project" value="InterPro"/>
</dbReference>
<reference evidence="2" key="1">
    <citation type="submission" date="2021-01" db="EMBL/GenBank/DDBJ databases">
        <authorList>
            <person name="Corre E."/>
            <person name="Pelletier E."/>
            <person name="Niang G."/>
            <person name="Scheremetjew M."/>
            <person name="Finn R."/>
            <person name="Kale V."/>
            <person name="Holt S."/>
            <person name="Cochrane G."/>
            <person name="Meng A."/>
            <person name="Brown T."/>
            <person name="Cohen L."/>
        </authorList>
    </citation>
    <scope>NUCLEOTIDE SEQUENCE</scope>
    <source>
        <strain evidence="2">SAG4.97</strain>
    </source>
</reference>
<feature type="region of interest" description="Disordered" evidence="1">
    <location>
        <begin position="1"/>
        <end position="84"/>
    </location>
</feature>
<feature type="compositionally biased region" description="Polar residues" evidence="1">
    <location>
        <begin position="45"/>
        <end position="57"/>
    </location>
</feature>
<accession>A0A7S2JP91</accession>
<protein>
    <submittedName>
        <fullName evidence="2">Uncharacterized protein</fullName>
    </submittedName>
</protein>
<proteinExistence type="predicted"/>
<sequence>MEFRDSFSVSQIPNAPSLAPPSAQPSVMKRKRGRPPKNAKPIQQAVLQNSTTAQALQRPSPKPDETQKPRRGRPPKHLALQRSNMKLSVQKEIHLKKMQNKVAHLKLPSRTYSAGSLDEYLDSSEYLYRDYHDDRELAVVPSGKSQPVKKRGRPRKIVPQLSAEEPSLNFSHENFCLTSPGSDRSFELPDTPLSRSKYCRLDVDYVLDSSDVSSEKSFDSQSSSAYRKYREFFEFYDFVHERDKEAAATLIEMKRKRLENPLRIWSPRSSKSNVFEEEDFQQELEVEDEDEFNDSLQHFAAQRCLAQGYERFSFT</sequence>
<dbReference type="InterPro" id="IPR017956">
    <property type="entry name" value="AT_hook_DNA-bd_motif"/>
</dbReference>